<proteinExistence type="predicted"/>
<keyword evidence="3" id="KW-1185">Reference proteome</keyword>
<sequence length="287" mass="33952">MKQMLLPSKLLSQWHPTKNKGIEPGQTSFGSYEYIWWVCSKGHEWGSTIRERYKKNLECSDCVREERALKRSYQFEEVKSETLAVADPELSQQWHPSRNYNLSVTDVDSQEDWPRRWWMCKRGHEWEETVKNRIHNPKSVCVYCSDKKAYEKNCLATVHPELIKEWSTINNEITPQEVVYNSNEEVAWVCEKGHVWREKIRKRIKNKSRCPECTKIEQSLYMMYPEIAAEWHPDRNGTMFGVHKTPKDVSVTSYNNVWWICKNCGEEYTARVKDRVKGVGCQSCSNK</sequence>
<dbReference type="Pfam" id="PF14311">
    <property type="entry name" value="DUF4379"/>
    <property type="match status" value="4"/>
</dbReference>
<dbReference type="STRING" id="1221500.ABE65_010955"/>
<reference evidence="2 3" key="1">
    <citation type="submission" date="2016-04" db="EMBL/GenBank/DDBJ databases">
        <title>Complete genome sequence of Fictibacillus phosphorivorans G25-29, a strain toxic to nematodes.</title>
        <authorList>
            <person name="Zheng Z."/>
        </authorList>
    </citation>
    <scope>NUCLEOTIDE SEQUENCE [LARGE SCALE GENOMIC DNA]</scope>
    <source>
        <strain evidence="2 3">G25-29</strain>
    </source>
</reference>
<dbReference type="AlphaFoldDB" id="A0A160IM20"/>
<evidence type="ECO:0000313" key="3">
    <source>
        <dbReference type="Proteomes" id="UP000076623"/>
    </source>
</evidence>
<dbReference type="PANTHER" id="PTHR37317:SF1">
    <property type="entry name" value="ZINC-RIBBON DOMAIN-CONTAINING PROTEIN-RELATED"/>
    <property type="match status" value="1"/>
</dbReference>
<gene>
    <name evidence="2" type="ORF">ABE65_010955</name>
</gene>
<dbReference type="EMBL" id="CP015378">
    <property type="protein sequence ID" value="ANC77293.1"/>
    <property type="molecule type" value="Genomic_DNA"/>
</dbReference>
<dbReference type="InterPro" id="IPR025487">
    <property type="entry name" value="DUF4379"/>
</dbReference>
<accession>A0A160IM20</accession>
<feature type="domain" description="Treble clef zinc finger" evidence="1">
    <location>
        <begin position="10"/>
        <end position="64"/>
    </location>
</feature>
<dbReference type="OrthoDB" id="583824at2"/>
<dbReference type="KEGG" id="fpn:ABE65_010955"/>
<name>A0A160IM20_9BACL</name>
<feature type="domain" description="Treble clef zinc finger" evidence="1">
    <location>
        <begin position="162"/>
        <end position="215"/>
    </location>
</feature>
<protein>
    <recommendedName>
        <fullName evidence="1">Treble clef zinc finger domain-containing protein</fullName>
    </recommendedName>
</protein>
<feature type="domain" description="Treble clef zinc finger" evidence="1">
    <location>
        <begin position="90"/>
        <end position="146"/>
    </location>
</feature>
<evidence type="ECO:0000313" key="2">
    <source>
        <dbReference type="EMBL" id="ANC77293.1"/>
    </source>
</evidence>
<dbReference type="Proteomes" id="UP000076623">
    <property type="component" value="Chromosome"/>
</dbReference>
<evidence type="ECO:0000259" key="1">
    <source>
        <dbReference type="Pfam" id="PF14311"/>
    </source>
</evidence>
<dbReference type="PANTHER" id="PTHR37317">
    <property type="entry name" value="BLR8090 PROTEIN"/>
    <property type="match status" value="1"/>
</dbReference>
<feature type="domain" description="Treble clef zinc finger" evidence="1">
    <location>
        <begin position="227"/>
        <end position="287"/>
    </location>
</feature>
<organism evidence="2 3">
    <name type="scientific">Fictibacillus phosphorivorans</name>
    <dbReference type="NCBI Taxonomy" id="1221500"/>
    <lineage>
        <taxon>Bacteria</taxon>
        <taxon>Bacillati</taxon>
        <taxon>Bacillota</taxon>
        <taxon>Bacilli</taxon>
        <taxon>Bacillales</taxon>
        <taxon>Fictibacillaceae</taxon>
        <taxon>Fictibacillus</taxon>
    </lineage>
</organism>